<dbReference type="Pfam" id="PF00535">
    <property type="entry name" value="Glycos_transf_2"/>
    <property type="match status" value="1"/>
</dbReference>
<evidence type="ECO:0000313" key="3">
    <source>
        <dbReference type="EMBL" id="PLT27789.1"/>
    </source>
</evidence>
<comment type="caution">
    <text evidence="3">The sequence shown here is derived from an EMBL/GenBank/DDBJ whole genome shotgun (WGS) entry which is preliminary data.</text>
</comment>
<dbReference type="InterPro" id="IPR001173">
    <property type="entry name" value="Glyco_trans_2-like"/>
</dbReference>
<dbReference type="AlphaFoldDB" id="A0A2N5M096"/>
<dbReference type="Gene3D" id="3.90.550.10">
    <property type="entry name" value="Spore Coat Polysaccharide Biosynthesis Protein SpsA, Chain A"/>
    <property type="match status" value="1"/>
</dbReference>
<dbReference type="PANTHER" id="PTHR22916">
    <property type="entry name" value="GLYCOSYLTRANSFERASE"/>
    <property type="match status" value="1"/>
</dbReference>
<proteinExistence type="inferred from homology"/>
<accession>A0A2N5M096</accession>
<dbReference type="RefSeq" id="WP_101645537.1">
    <property type="nucleotide sequence ID" value="NZ_PGUY01000078.1"/>
</dbReference>
<organism evidence="3 4">
    <name type="scientific">Peribacillus deserti</name>
    <dbReference type="NCBI Taxonomy" id="673318"/>
    <lineage>
        <taxon>Bacteria</taxon>
        <taxon>Bacillati</taxon>
        <taxon>Bacillota</taxon>
        <taxon>Bacilli</taxon>
        <taxon>Bacillales</taxon>
        <taxon>Bacillaceae</taxon>
        <taxon>Peribacillus</taxon>
    </lineage>
</organism>
<dbReference type="PANTHER" id="PTHR22916:SF3">
    <property type="entry name" value="UDP-GLCNAC:BETAGAL BETA-1,3-N-ACETYLGLUCOSAMINYLTRANSFERASE-LIKE PROTEIN 1"/>
    <property type="match status" value="1"/>
</dbReference>
<gene>
    <name evidence="3" type="ORF">CUU66_22010</name>
</gene>
<name>A0A2N5M096_9BACI</name>
<dbReference type="EMBL" id="PGUY01000078">
    <property type="protein sequence ID" value="PLT27789.1"/>
    <property type="molecule type" value="Genomic_DNA"/>
</dbReference>
<comment type="similarity">
    <text evidence="1">Belongs to the glycosyltransferase 2 family.</text>
</comment>
<dbReference type="Proteomes" id="UP000234748">
    <property type="component" value="Unassembled WGS sequence"/>
</dbReference>
<dbReference type="GO" id="GO:0016758">
    <property type="term" value="F:hexosyltransferase activity"/>
    <property type="evidence" value="ECO:0007669"/>
    <property type="project" value="UniProtKB-ARBA"/>
</dbReference>
<evidence type="ECO:0000313" key="4">
    <source>
        <dbReference type="Proteomes" id="UP000234748"/>
    </source>
</evidence>
<keyword evidence="4" id="KW-1185">Reference proteome</keyword>
<feature type="domain" description="Glycosyltransferase 2-like" evidence="2">
    <location>
        <begin position="9"/>
        <end position="162"/>
    </location>
</feature>
<keyword evidence="3" id="KW-0808">Transferase</keyword>
<sequence length="290" mass="34480">MEKGEIKVTVLMPVFNGEKYLKQAIDSILSQTYKNFEFLIIDDGSKDKSIKIIKKYKDPRIRLVRNKKNIGLIKTLNKGLSLSRGKYIARMDCDDISLPERLEKQVEFMEQHPDIGVCGTALELIDKEVKWYYPTDPDYLKCKLLFICCIPHPTVMFRKKVLENIKYRKYEHAEDYYLWVALSEKTKLVTLPEVLLKYRQHPNQVSNKFSIKQHLNSHRIILEQLERLNITPTEQEFWIHLRLADNMMQTTELAQRWCEKILEKNKETNIYNQDALQELLEKVLRKEVIF</sequence>
<protein>
    <submittedName>
        <fullName evidence="3">Lacto-N-neotetraose biosynthesis glycosyl transferase</fullName>
    </submittedName>
</protein>
<dbReference type="InterPro" id="IPR029044">
    <property type="entry name" value="Nucleotide-diphossugar_trans"/>
</dbReference>
<evidence type="ECO:0000259" key="2">
    <source>
        <dbReference type="Pfam" id="PF00535"/>
    </source>
</evidence>
<evidence type="ECO:0000256" key="1">
    <source>
        <dbReference type="ARBA" id="ARBA00006739"/>
    </source>
</evidence>
<dbReference type="OrthoDB" id="9815829at2"/>
<reference evidence="3 4" key="1">
    <citation type="submission" date="2017-11" db="EMBL/GenBank/DDBJ databases">
        <title>Comparitive Functional Genomics of Dry Heat Resistant strains isolated from the Viking Spacecraft.</title>
        <authorList>
            <person name="Seuylemezian A."/>
            <person name="Cooper K."/>
            <person name="Vaishampayan P."/>
        </authorList>
    </citation>
    <scope>NUCLEOTIDE SEQUENCE [LARGE SCALE GENOMIC DNA]</scope>
    <source>
        <strain evidence="3 4">V1-29</strain>
    </source>
</reference>
<dbReference type="SUPFAM" id="SSF53448">
    <property type="entry name" value="Nucleotide-diphospho-sugar transferases"/>
    <property type="match status" value="1"/>
</dbReference>